<name>A0A6G1QHH4_CHAAH</name>
<evidence type="ECO:0008006" key="3">
    <source>
        <dbReference type="Google" id="ProtNLM"/>
    </source>
</evidence>
<dbReference type="GO" id="GO:0003676">
    <property type="term" value="F:nucleic acid binding"/>
    <property type="evidence" value="ECO:0007669"/>
    <property type="project" value="InterPro"/>
</dbReference>
<accession>A0A6G1QHH4</accession>
<keyword evidence="2" id="KW-1185">Reference proteome</keyword>
<dbReference type="Gene3D" id="3.30.420.10">
    <property type="entry name" value="Ribonuclease H-like superfamily/Ribonuclease H"/>
    <property type="match status" value="1"/>
</dbReference>
<protein>
    <recommendedName>
        <fullName evidence="3">Tc1-like transposase DDE domain-containing protein</fullName>
    </recommendedName>
</protein>
<dbReference type="EMBL" id="CM015728">
    <property type="protein sequence ID" value="KAF3701839.1"/>
    <property type="molecule type" value="Genomic_DNA"/>
</dbReference>
<dbReference type="AlphaFoldDB" id="A0A6G1QHH4"/>
<dbReference type="InterPro" id="IPR036397">
    <property type="entry name" value="RNaseH_sf"/>
</dbReference>
<organism evidence="1 2">
    <name type="scientific">Channa argus</name>
    <name type="common">Northern snakehead</name>
    <name type="synonym">Ophicephalus argus</name>
    <dbReference type="NCBI Taxonomy" id="215402"/>
    <lineage>
        <taxon>Eukaryota</taxon>
        <taxon>Metazoa</taxon>
        <taxon>Chordata</taxon>
        <taxon>Craniata</taxon>
        <taxon>Vertebrata</taxon>
        <taxon>Euteleostomi</taxon>
        <taxon>Actinopterygii</taxon>
        <taxon>Neopterygii</taxon>
        <taxon>Teleostei</taxon>
        <taxon>Neoteleostei</taxon>
        <taxon>Acanthomorphata</taxon>
        <taxon>Anabantaria</taxon>
        <taxon>Anabantiformes</taxon>
        <taxon>Channoidei</taxon>
        <taxon>Channidae</taxon>
        <taxon>Channa</taxon>
    </lineage>
</organism>
<gene>
    <name evidence="1" type="ORF">EXN66_Car017527</name>
</gene>
<reference evidence="2" key="2">
    <citation type="submission" date="2019-02" db="EMBL/GenBank/DDBJ databases">
        <title>Opniocepnalus argus Var Kimnra genome.</title>
        <authorList>
            <person name="Zhou C."/>
            <person name="Xiao S."/>
        </authorList>
    </citation>
    <scope>NUCLEOTIDE SEQUENCE [LARGE SCALE GENOMIC DNA]</scope>
</reference>
<sequence length="137" mass="15078">MAPGCIMGRKQPGRSSAMLLATFCSETLDPVFHVDVALTWITYLKIFADQVDVFMETVFPDGSSLFQQDHAPGHTAKWFKEHKQSTEHLVDVMEKTSPIHGLQGSATNSWVTLRGLLESIAQSVSAVLVAEMGPILY</sequence>
<reference evidence="1 2" key="1">
    <citation type="submission" date="2019-02" db="EMBL/GenBank/DDBJ databases">
        <title>Opniocepnalus argus genome.</title>
        <authorList>
            <person name="Zhou C."/>
            <person name="Xiao S."/>
        </authorList>
    </citation>
    <scope>NUCLEOTIDE SEQUENCE [LARGE SCALE GENOMIC DNA]</scope>
    <source>
        <strain evidence="1">OARG1902GOOAL</strain>
        <tissue evidence="1">Muscle</tissue>
    </source>
</reference>
<evidence type="ECO:0000313" key="1">
    <source>
        <dbReference type="EMBL" id="KAF3701839.1"/>
    </source>
</evidence>
<proteinExistence type="predicted"/>
<dbReference type="Proteomes" id="UP000503349">
    <property type="component" value="Chromosome 17"/>
</dbReference>
<evidence type="ECO:0000313" key="2">
    <source>
        <dbReference type="Proteomes" id="UP000503349"/>
    </source>
</evidence>